<evidence type="ECO:0000313" key="3">
    <source>
        <dbReference type="Proteomes" id="UP000292136"/>
    </source>
</evidence>
<dbReference type="Pfam" id="PF07963">
    <property type="entry name" value="N_methyl"/>
    <property type="match status" value="1"/>
</dbReference>
<keyword evidence="3" id="KW-1185">Reference proteome</keyword>
<protein>
    <submittedName>
        <fullName evidence="2">Type IV pilus assembly protein PilW</fullName>
    </submittedName>
</protein>
<keyword evidence="1" id="KW-0812">Transmembrane</keyword>
<dbReference type="Proteomes" id="UP000292136">
    <property type="component" value="Unassembled WGS sequence"/>
</dbReference>
<accession>A0ABY0ISW3</accession>
<name>A0ABY0ISW3_9RHOO</name>
<keyword evidence="1" id="KW-1133">Transmembrane helix</keyword>
<dbReference type="RefSeq" id="WP_130459304.1">
    <property type="nucleotide sequence ID" value="NZ_SHKM01000001.1"/>
</dbReference>
<organism evidence="2 3">
    <name type="scientific">Azospira oryzae</name>
    <dbReference type="NCBI Taxonomy" id="146939"/>
    <lineage>
        <taxon>Bacteria</taxon>
        <taxon>Pseudomonadati</taxon>
        <taxon>Pseudomonadota</taxon>
        <taxon>Betaproteobacteria</taxon>
        <taxon>Rhodocyclales</taxon>
        <taxon>Rhodocyclaceae</taxon>
        <taxon>Azospira</taxon>
    </lineage>
</organism>
<dbReference type="InterPro" id="IPR032092">
    <property type="entry name" value="PilW"/>
</dbReference>
<gene>
    <name evidence="2" type="ORF">EV678_1501</name>
</gene>
<comment type="caution">
    <text evidence="2">The sequence shown here is derived from an EMBL/GenBank/DDBJ whole genome shotgun (WGS) entry which is preliminary data.</text>
</comment>
<evidence type="ECO:0000256" key="1">
    <source>
        <dbReference type="SAM" id="Phobius"/>
    </source>
</evidence>
<feature type="transmembrane region" description="Helical" evidence="1">
    <location>
        <begin position="12"/>
        <end position="34"/>
    </location>
</feature>
<evidence type="ECO:0000313" key="2">
    <source>
        <dbReference type="EMBL" id="RZT90681.1"/>
    </source>
</evidence>
<reference evidence="2 3" key="1">
    <citation type="submission" date="2019-02" db="EMBL/GenBank/DDBJ databases">
        <title>Genomic Encyclopedia of Type Strains, Phase IV (KMG-IV): sequencing the most valuable type-strain genomes for metagenomic binning, comparative biology and taxonomic classification.</title>
        <authorList>
            <person name="Goeker M."/>
        </authorList>
    </citation>
    <scope>NUCLEOTIDE SEQUENCE [LARGE SCALE GENOMIC DNA]</scope>
    <source>
        <strain evidence="2 3">DSM 21223</strain>
    </source>
</reference>
<dbReference type="EMBL" id="SHKM01000001">
    <property type="protein sequence ID" value="RZT90681.1"/>
    <property type="molecule type" value="Genomic_DNA"/>
</dbReference>
<keyword evidence="1" id="KW-0472">Membrane</keyword>
<proteinExistence type="predicted"/>
<sequence>MSRHNKSRGFGLVEIMVGMVISMIASIVVFQVFASAERQKRGTTGAADAQTNGALSLSMVESDVKAAGWGLDAHTFSDCDRVFSYIDDGVSAPGAVPNLLTPAVISEGGTGPDQISIRYFDNPANANYKFALTALTAKPAAGSESMRVRSLYGCTPTVAVPKPLALIQQSGTCTLVQITKVEKPTLTIWTESGLGAPSYNPPGAYKLANAWPAYDKGADLQCFPQLSQKTYRITNGQLELQEPDANGVLQTFQIAPDILSLQAQYGITDVCAGTPCPQKITDWVDAGGAWAAPLSNANSKRIKALRVAVVARSAEYEKPGSDGTCKTTTEEAVAAWSSWAKFDITTFPADWQCYRYKVFETVVPLRNVIWGNV</sequence>
<dbReference type="Pfam" id="PF16074">
    <property type="entry name" value="PilW"/>
    <property type="match status" value="1"/>
</dbReference>
<dbReference type="InterPro" id="IPR012902">
    <property type="entry name" value="N_methyl_site"/>
</dbReference>